<dbReference type="EMBL" id="JACHIV010000001">
    <property type="protein sequence ID" value="MBB5070427.1"/>
    <property type="molecule type" value="Genomic_DNA"/>
</dbReference>
<dbReference type="Proteomes" id="UP000580474">
    <property type="component" value="Unassembled WGS sequence"/>
</dbReference>
<dbReference type="AlphaFoldDB" id="A0A840NQB1"/>
<keyword evidence="3" id="KW-1185">Reference proteome</keyword>
<organism evidence="2 3">
    <name type="scientific">Saccharopolyspora gloriosae</name>
    <dbReference type="NCBI Taxonomy" id="455344"/>
    <lineage>
        <taxon>Bacteria</taxon>
        <taxon>Bacillati</taxon>
        <taxon>Actinomycetota</taxon>
        <taxon>Actinomycetes</taxon>
        <taxon>Pseudonocardiales</taxon>
        <taxon>Pseudonocardiaceae</taxon>
        <taxon>Saccharopolyspora</taxon>
    </lineage>
</organism>
<evidence type="ECO:0000259" key="1">
    <source>
        <dbReference type="Pfam" id="PF05076"/>
    </source>
</evidence>
<accession>A0A840NQB1</accession>
<feature type="domain" description="Suppressor of fused-like" evidence="1">
    <location>
        <begin position="24"/>
        <end position="173"/>
    </location>
</feature>
<evidence type="ECO:0000313" key="3">
    <source>
        <dbReference type="Proteomes" id="UP000580474"/>
    </source>
</evidence>
<proteinExistence type="predicted"/>
<sequence>MNLDVLRAHYARFLGDITESQSEDEIEIAQWVRPEFASVSTLGLCRKRITVIYPQELVCSVKPEQAGAAQVLVRATLEVIASSGRGMVHQSVISNPEPLLAETQIHGVLVAAHPYLDDEFNVLFGPEKSVLVDVMTLIPLTAAEAARARGGNAEELLDAFEAANPDLTDVTRPSAL</sequence>
<comment type="caution">
    <text evidence="2">The sequence shown here is derived from an EMBL/GenBank/DDBJ whole genome shotgun (WGS) entry which is preliminary data.</text>
</comment>
<protein>
    <recommendedName>
        <fullName evidence="1">Suppressor of fused-like domain-containing protein</fullName>
    </recommendedName>
</protein>
<gene>
    <name evidence="2" type="ORF">BJ969_003515</name>
</gene>
<dbReference type="InterPro" id="IPR020941">
    <property type="entry name" value="SUFU-like_domain"/>
</dbReference>
<dbReference type="RefSeq" id="WP_184479957.1">
    <property type="nucleotide sequence ID" value="NZ_JACHIV010000001.1"/>
</dbReference>
<name>A0A840NQB1_9PSEU</name>
<evidence type="ECO:0000313" key="2">
    <source>
        <dbReference type="EMBL" id="MBB5070427.1"/>
    </source>
</evidence>
<reference evidence="2 3" key="1">
    <citation type="submission" date="2020-08" db="EMBL/GenBank/DDBJ databases">
        <title>Sequencing the genomes of 1000 actinobacteria strains.</title>
        <authorList>
            <person name="Klenk H.-P."/>
        </authorList>
    </citation>
    <scope>NUCLEOTIDE SEQUENCE [LARGE SCALE GENOMIC DNA]</scope>
    <source>
        <strain evidence="2 3">DSM 45582</strain>
    </source>
</reference>
<dbReference type="Pfam" id="PF05076">
    <property type="entry name" value="SUFU"/>
    <property type="match status" value="1"/>
</dbReference>